<feature type="domain" description="Reverse transcriptase RNase H-like" evidence="9">
    <location>
        <begin position="280"/>
        <end position="366"/>
    </location>
</feature>
<name>A0ABR2E8C6_9ROSI</name>
<evidence type="ECO:0000256" key="5">
    <source>
        <dbReference type="ARBA" id="ARBA00022801"/>
    </source>
</evidence>
<keyword evidence="6" id="KW-0695">RNA-directed DNA polymerase</keyword>
<gene>
    <name evidence="10" type="ORF">V6N12_031227</name>
</gene>
<evidence type="ECO:0000313" key="11">
    <source>
        <dbReference type="Proteomes" id="UP001472677"/>
    </source>
</evidence>
<keyword evidence="3" id="KW-0540">Nuclease</keyword>
<dbReference type="CDD" id="cd09274">
    <property type="entry name" value="RNase_HI_RT_Ty3"/>
    <property type="match status" value="1"/>
</dbReference>
<dbReference type="InterPro" id="IPR041373">
    <property type="entry name" value="RT_RNaseH"/>
</dbReference>
<keyword evidence="4" id="KW-0255">Endonuclease</keyword>
<dbReference type="Pfam" id="PF00078">
    <property type="entry name" value="RVT_1"/>
    <property type="match status" value="1"/>
</dbReference>
<feature type="domain" description="Reverse transcriptase" evidence="8">
    <location>
        <begin position="120"/>
        <end position="215"/>
    </location>
</feature>
<keyword evidence="11" id="KW-1185">Reference proteome</keyword>
<reference evidence="10 11" key="1">
    <citation type="journal article" date="2024" name="G3 (Bethesda)">
        <title>Genome assembly of Hibiscus sabdariffa L. provides insights into metabolisms of medicinal natural products.</title>
        <authorList>
            <person name="Kim T."/>
        </authorList>
    </citation>
    <scope>NUCLEOTIDE SEQUENCE [LARGE SCALE GENOMIC DNA]</scope>
    <source>
        <strain evidence="10">TK-2024</strain>
        <tissue evidence="10">Old leaves</tissue>
    </source>
</reference>
<evidence type="ECO:0000256" key="3">
    <source>
        <dbReference type="ARBA" id="ARBA00022722"/>
    </source>
</evidence>
<evidence type="ECO:0000256" key="4">
    <source>
        <dbReference type="ARBA" id="ARBA00022759"/>
    </source>
</evidence>
<dbReference type="Pfam" id="PF17917">
    <property type="entry name" value="RT_RNaseH"/>
    <property type="match status" value="1"/>
</dbReference>
<dbReference type="EMBL" id="JBBPBM010000019">
    <property type="protein sequence ID" value="KAK8554261.1"/>
    <property type="molecule type" value="Genomic_DNA"/>
</dbReference>
<dbReference type="CDD" id="cd01647">
    <property type="entry name" value="RT_LTR"/>
    <property type="match status" value="1"/>
</dbReference>
<keyword evidence="1" id="KW-0808">Transferase</keyword>
<accession>A0ABR2E8C6</accession>
<evidence type="ECO:0000256" key="6">
    <source>
        <dbReference type="ARBA" id="ARBA00022918"/>
    </source>
</evidence>
<evidence type="ECO:0000259" key="8">
    <source>
        <dbReference type="Pfam" id="PF00078"/>
    </source>
</evidence>
<evidence type="ECO:0000256" key="2">
    <source>
        <dbReference type="ARBA" id="ARBA00022695"/>
    </source>
</evidence>
<dbReference type="PANTHER" id="PTHR24559:SF444">
    <property type="entry name" value="REVERSE TRANSCRIPTASE DOMAIN-CONTAINING PROTEIN"/>
    <property type="match status" value="1"/>
</dbReference>
<dbReference type="Proteomes" id="UP001472677">
    <property type="component" value="Unassembled WGS sequence"/>
</dbReference>
<organism evidence="10 11">
    <name type="scientific">Hibiscus sabdariffa</name>
    <name type="common">roselle</name>
    <dbReference type="NCBI Taxonomy" id="183260"/>
    <lineage>
        <taxon>Eukaryota</taxon>
        <taxon>Viridiplantae</taxon>
        <taxon>Streptophyta</taxon>
        <taxon>Embryophyta</taxon>
        <taxon>Tracheophyta</taxon>
        <taxon>Spermatophyta</taxon>
        <taxon>Magnoliopsida</taxon>
        <taxon>eudicotyledons</taxon>
        <taxon>Gunneridae</taxon>
        <taxon>Pentapetalae</taxon>
        <taxon>rosids</taxon>
        <taxon>malvids</taxon>
        <taxon>Malvales</taxon>
        <taxon>Malvaceae</taxon>
        <taxon>Malvoideae</taxon>
        <taxon>Hibiscus</taxon>
    </lineage>
</organism>
<dbReference type="InterPro" id="IPR053134">
    <property type="entry name" value="RNA-dir_DNA_polymerase"/>
</dbReference>
<protein>
    <submittedName>
        <fullName evidence="10">Uncharacterized protein</fullName>
    </submittedName>
</protein>
<dbReference type="PANTHER" id="PTHR24559">
    <property type="entry name" value="TRANSPOSON TY3-I GAG-POL POLYPROTEIN"/>
    <property type="match status" value="1"/>
</dbReference>
<dbReference type="InterPro" id="IPR000477">
    <property type="entry name" value="RT_dom"/>
</dbReference>
<comment type="caution">
    <text evidence="10">The sequence shown here is derived from an EMBL/GenBank/DDBJ whole genome shotgun (WGS) entry which is preliminary data.</text>
</comment>
<feature type="region of interest" description="Disordered" evidence="7">
    <location>
        <begin position="1"/>
        <end position="24"/>
    </location>
</feature>
<evidence type="ECO:0000259" key="9">
    <source>
        <dbReference type="Pfam" id="PF17917"/>
    </source>
</evidence>
<dbReference type="InterPro" id="IPR043128">
    <property type="entry name" value="Rev_trsase/Diguanyl_cyclase"/>
</dbReference>
<keyword evidence="2" id="KW-0548">Nucleotidyltransferase</keyword>
<dbReference type="Gene3D" id="3.30.70.270">
    <property type="match status" value="2"/>
</dbReference>
<dbReference type="InterPro" id="IPR043502">
    <property type="entry name" value="DNA/RNA_pol_sf"/>
</dbReference>
<keyword evidence="5" id="KW-0378">Hydrolase</keyword>
<evidence type="ECO:0000256" key="1">
    <source>
        <dbReference type="ARBA" id="ARBA00022679"/>
    </source>
</evidence>
<dbReference type="Gene3D" id="3.10.10.10">
    <property type="entry name" value="HIV Type 1 Reverse Transcriptase, subunit A, domain 1"/>
    <property type="match status" value="2"/>
</dbReference>
<proteinExistence type="predicted"/>
<evidence type="ECO:0000313" key="10">
    <source>
        <dbReference type="EMBL" id="KAK8554261.1"/>
    </source>
</evidence>
<sequence>MNAVHVQDQEHELTPPRNSGNEEVTTFPPRDIMYKHDKQLQDLGISHTLDIEFCIETYSGTNPVSIAPYHMVTKVLMELNTQLHELLDCGFIRPSVSPWGAPVLFVKKNDGTMRMCIDYRIDLRSGYYQLKVKELDVLKIAFHTRYEHYEFLVMSFGLTNAPIAFMDMMNRVFHEYLDQFIVLFIDDIIVYSRTEEEHDPHFLIVLQALKENQLDDPQKIEAIVNWKKPKMVSEVSSFLALAGYYHRFVEGFSSIAAPLTKLLLKEVRTHAPVLIQLESGKEFVVYSDALYVRLGCVLMQDRKVVAYASRQLKVYEHNYPTHDLELAAVVFALKIWRRYLCGEKCIVYTDHKSLNYLMSQKELNLRANLVGDALIRKAAVELRAMLAMLSITREGGLLAELYVKSVLSEMIKDRIVVSKDVELRRTILTEAHSSPFTMHPRSTKMYQDLKRIANSGMEIGEDYDGLCDVVVVNTVDKISARNDQPRQIKECTKKQQIQAERSCTDAALDQRPRIRPGRRMNTYQRHLPRQGRKIQKGMRFDQHIFLSIPVQRACRKKAEKTIRVESQSPRTQRLLGVQVSAARSPTLLKLLYLMTSRVVIKVVL</sequence>
<dbReference type="SUPFAM" id="SSF56672">
    <property type="entry name" value="DNA/RNA polymerases"/>
    <property type="match status" value="1"/>
</dbReference>
<evidence type="ECO:0000256" key="7">
    <source>
        <dbReference type="SAM" id="MobiDB-lite"/>
    </source>
</evidence>